<dbReference type="GO" id="GO:0065002">
    <property type="term" value="P:intracellular protein transmembrane transport"/>
    <property type="evidence" value="ECO:0007669"/>
    <property type="project" value="UniProtKB-UniRule"/>
</dbReference>
<sequence>MKGKSLLGLLLALVIIASSIFVAVSGIGPDKIGSAEDIRLGLDLAGGVSITYEAVTESFTEQEMADTIYRLQRRADRFSTEAEVYREGRTRINIDIPGVSDANDILEQLGRPGALEFRDEDNNIIVTGADVVNATAITSQNNIGQLEYSVSLEFNQEGARKFEEGTRANVGKRIFIYYDNALESMPIVRQPIAGGNASISDISTFEVARDLASTIRIGALPIELKELRSNIVGAKLGQDAIDASILAGLVGLALVILFMIAMYKVPGVVAGLALLLYVSLMIIFINLFNITLTLPGIAGIILSIGMAVDANVIIFSRIKEELAAEKTLRSSIKSGFNKATSAILDGNITTLIAAIVLFWQGTGPIRGFAQTLGLGIILSMITALLVSRVLMNLFMQAGLKDRKLYGIQKEIKVFDVIKNTKRWFVISIAVILVGLVAMPINLGTMGDILNYDIEFVGGTSTLVEFNEEMTFDQIEQNVRPLVAEATGDNNPQLQRVTGTSQVIIKTRELGVAERSALYEILGENFGVEANAITSEGISATVSSEMRNDAIIAVIIAAIAMLIYITIRFRDVTFGASAVVALLHDILVVLAVYSVFRIPINNSFIAAMLTIVGYSINDTIVLFDRIRENKVDMKRGDYKGLINSSISQTIGRSINTSITTFLMISMLFVIGFGITSLREFALPLMVGILSGTYSSIFIASPLWNILKKKEAKKA</sequence>
<evidence type="ECO:0000259" key="11">
    <source>
        <dbReference type="Pfam" id="PF02355"/>
    </source>
</evidence>
<comment type="caution">
    <text evidence="14">The sequence shown here is derived from an EMBL/GenBank/DDBJ whole genome shotgun (WGS) entry which is preliminary data.</text>
</comment>
<protein>
    <recommendedName>
        <fullName evidence="9 10">Multifunctional fusion protein</fullName>
    </recommendedName>
    <domain>
        <recommendedName>
            <fullName evidence="9">Protein translocase subunit SecD</fullName>
        </recommendedName>
    </domain>
    <domain>
        <recommendedName>
            <fullName evidence="10">Protein-export membrane protein SecF</fullName>
        </recommendedName>
    </domain>
</protein>
<dbReference type="PRINTS" id="PR01755">
    <property type="entry name" value="SECFTRNLCASE"/>
</dbReference>
<dbReference type="NCBIfam" id="TIGR00966">
    <property type="entry name" value="transloc_SecF"/>
    <property type="match status" value="1"/>
</dbReference>
<dbReference type="InterPro" id="IPR022813">
    <property type="entry name" value="SecD/SecF_arch_bac"/>
</dbReference>
<comment type="similarity">
    <text evidence="10">Belongs to the SecD/SecF family. SecF subfamily.</text>
</comment>
<evidence type="ECO:0000256" key="2">
    <source>
        <dbReference type="ARBA" id="ARBA00022448"/>
    </source>
</evidence>
<comment type="subcellular location">
    <subcellularLocation>
        <location evidence="1 9">Cell membrane</location>
        <topology evidence="1 9">Multi-pass membrane protein</topology>
    </subcellularLocation>
</comment>
<keyword evidence="5 9" id="KW-0653">Protein transport</keyword>
<comment type="similarity">
    <text evidence="9">Belongs to the SecD/SecF family. SecD subfamily.</text>
</comment>
<evidence type="ECO:0000259" key="12">
    <source>
        <dbReference type="Pfam" id="PF21760"/>
    </source>
</evidence>
<keyword evidence="8 9" id="KW-0472">Membrane</keyword>
<dbReference type="InterPro" id="IPR022645">
    <property type="entry name" value="SecD/SecF_bac"/>
</dbReference>
<dbReference type="Proteomes" id="UP000294902">
    <property type="component" value="Unassembled WGS sequence"/>
</dbReference>
<dbReference type="NCBIfam" id="TIGR00916">
    <property type="entry name" value="2A0604s01"/>
    <property type="match status" value="1"/>
</dbReference>
<keyword evidence="3 9" id="KW-1003">Cell membrane</keyword>
<comment type="subunit">
    <text evidence="9">Forms a complex with SecF. Part of the essential Sec protein translocation apparatus which comprises SecA, SecYEG and auxiliary proteins SecDF. Other proteins may also be involved.</text>
</comment>
<evidence type="ECO:0000256" key="3">
    <source>
        <dbReference type="ARBA" id="ARBA00022475"/>
    </source>
</evidence>
<dbReference type="HAMAP" id="MF_01464_B">
    <property type="entry name" value="SecF_B"/>
    <property type="match status" value="1"/>
</dbReference>
<feature type="transmembrane region" description="Helical" evidence="9">
    <location>
        <begin position="339"/>
        <end position="360"/>
    </location>
</feature>
<dbReference type="Pfam" id="PF21760">
    <property type="entry name" value="SecD_1st"/>
    <property type="match status" value="1"/>
</dbReference>
<dbReference type="GO" id="GO:0005886">
    <property type="term" value="C:plasma membrane"/>
    <property type="evidence" value="ECO:0007669"/>
    <property type="project" value="UniProtKB-SubCell"/>
</dbReference>
<keyword evidence="2 9" id="KW-0813">Transport</keyword>
<feature type="transmembrane region" description="Helical" evidence="9">
    <location>
        <begin position="653"/>
        <end position="673"/>
    </location>
</feature>
<dbReference type="InterPro" id="IPR048631">
    <property type="entry name" value="SecD_1st"/>
</dbReference>
<evidence type="ECO:0000313" key="14">
    <source>
        <dbReference type="EMBL" id="TCT16779.1"/>
    </source>
</evidence>
<feature type="transmembrane region" description="Helical" evidence="9">
    <location>
        <begin position="296"/>
        <end position="318"/>
    </location>
</feature>
<feature type="transmembrane region" description="Helical" evidence="9">
    <location>
        <begin position="423"/>
        <end position="442"/>
    </location>
</feature>
<dbReference type="Pfam" id="PF02355">
    <property type="entry name" value="SecD_SecF_C"/>
    <property type="match status" value="2"/>
</dbReference>
<reference evidence="14 15" key="1">
    <citation type="submission" date="2019-03" db="EMBL/GenBank/DDBJ databases">
        <title>Genomic Encyclopedia of Type Strains, Phase IV (KMG-IV): sequencing the most valuable type-strain genomes for metagenomic binning, comparative biology and taxonomic classification.</title>
        <authorList>
            <person name="Goeker M."/>
        </authorList>
    </citation>
    <scope>NUCLEOTIDE SEQUENCE [LARGE SCALE GENOMIC DNA]</scope>
    <source>
        <strain evidence="14 15">DSM 24629</strain>
    </source>
</reference>
<evidence type="ECO:0000256" key="9">
    <source>
        <dbReference type="HAMAP-Rule" id="MF_01463"/>
    </source>
</evidence>
<dbReference type="Gene3D" id="1.20.1640.10">
    <property type="entry name" value="Multidrug efflux transporter AcrB transmembrane domain"/>
    <property type="match status" value="2"/>
</dbReference>
<feature type="transmembrane region" description="Helical" evidence="9">
    <location>
        <begin position="372"/>
        <end position="394"/>
    </location>
</feature>
<gene>
    <name evidence="9" type="primary">secD</name>
    <name evidence="10" type="synonym">secF</name>
    <name evidence="14" type="ORF">EDC18_10174</name>
</gene>
<dbReference type="PANTHER" id="PTHR30081:SF1">
    <property type="entry name" value="PROTEIN TRANSLOCASE SUBUNIT SECD"/>
    <property type="match status" value="1"/>
</dbReference>
<name>A0A4V2V0K7_9FIRM</name>
<keyword evidence="7 9" id="KW-0811">Translocation</keyword>
<accession>A0A4V2V0K7</accession>
<dbReference type="HAMAP" id="MF_01463_B">
    <property type="entry name" value="SecD_B"/>
    <property type="match status" value="1"/>
</dbReference>
<dbReference type="Pfam" id="PF07549">
    <property type="entry name" value="Sec_GG"/>
    <property type="match status" value="1"/>
</dbReference>
<dbReference type="InterPro" id="IPR005791">
    <property type="entry name" value="SecD"/>
</dbReference>
<feature type="transmembrane region" description="Helical" evidence="9">
    <location>
        <begin position="268"/>
        <end position="290"/>
    </location>
</feature>
<dbReference type="EMBL" id="SMAL01000001">
    <property type="protein sequence ID" value="TCT16779.1"/>
    <property type="molecule type" value="Genomic_DNA"/>
</dbReference>
<dbReference type="OrthoDB" id="9805019at2"/>
<dbReference type="RefSeq" id="WP_132249112.1">
    <property type="nucleotide sequence ID" value="NZ_SMAL01000001.1"/>
</dbReference>
<keyword evidence="15" id="KW-1185">Reference proteome</keyword>
<evidence type="ECO:0000259" key="13">
    <source>
        <dbReference type="Pfam" id="PF22599"/>
    </source>
</evidence>
<feature type="transmembrane region" description="Helical" evidence="9">
    <location>
        <begin position="573"/>
        <end position="595"/>
    </location>
</feature>
<proteinExistence type="inferred from homology"/>
<dbReference type="SUPFAM" id="SSF82866">
    <property type="entry name" value="Multidrug efflux transporter AcrB transmembrane domain"/>
    <property type="match status" value="2"/>
</dbReference>
<comment type="caution">
    <text evidence="9">Lacks conserved residue(s) required for the propagation of feature annotation.</text>
</comment>
<dbReference type="Gene3D" id="3.30.1360.200">
    <property type="match status" value="1"/>
</dbReference>
<keyword evidence="6 9" id="KW-1133">Transmembrane helix</keyword>
<feature type="transmembrane region" description="Helical" evidence="9">
    <location>
        <begin position="601"/>
        <end position="622"/>
    </location>
</feature>
<feature type="domain" description="Protein export membrane protein SecD/SecF C-terminal" evidence="11">
    <location>
        <begin position="225"/>
        <end position="392"/>
    </location>
</feature>
<dbReference type="GO" id="GO:0006605">
    <property type="term" value="P:protein targeting"/>
    <property type="evidence" value="ECO:0007669"/>
    <property type="project" value="UniProtKB-UniRule"/>
</dbReference>
<dbReference type="FunFam" id="1.20.1640.10:FF:000004">
    <property type="entry name" value="Protein translocase subunit SecD"/>
    <property type="match status" value="1"/>
</dbReference>
<dbReference type="Pfam" id="PF22599">
    <property type="entry name" value="SecDF_P1_head"/>
    <property type="match status" value="1"/>
</dbReference>
<dbReference type="InterPro" id="IPR055344">
    <property type="entry name" value="SecD_SecF_C_bact"/>
</dbReference>
<dbReference type="GO" id="GO:0043952">
    <property type="term" value="P:protein transport by the Sec complex"/>
    <property type="evidence" value="ECO:0007669"/>
    <property type="project" value="UniProtKB-UniRule"/>
</dbReference>
<evidence type="ECO:0000256" key="7">
    <source>
        <dbReference type="ARBA" id="ARBA00023010"/>
    </source>
</evidence>
<organism evidence="14 15">
    <name type="scientific">Natranaerovirga pectinivora</name>
    <dbReference type="NCBI Taxonomy" id="682400"/>
    <lineage>
        <taxon>Bacteria</taxon>
        <taxon>Bacillati</taxon>
        <taxon>Bacillota</taxon>
        <taxon>Clostridia</taxon>
        <taxon>Lachnospirales</taxon>
        <taxon>Natranaerovirgaceae</taxon>
        <taxon>Natranaerovirga</taxon>
    </lineage>
</organism>
<feature type="transmembrane region" description="Helical" evidence="9">
    <location>
        <begin position="243"/>
        <end position="261"/>
    </location>
</feature>
<feature type="domain" description="Protein translocase subunit SecDF P1" evidence="12">
    <location>
        <begin position="67"/>
        <end position="121"/>
    </location>
</feature>
<feature type="domain" description="Protein export membrane protein SecD/SecF C-terminal" evidence="11">
    <location>
        <begin position="524"/>
        <end position="707"/>
    </location>
</feature>
<evidence type="ECO:0000256" key="4">
    <source>
        <dbReference type="ARBA" id="ARBA00022692"/>
    </source>
</evidence>
<evidence type="ECO:0000256" key="10">
    <source>
        <dbReference type="HAMAP-Rule" id="MF_01464"/>
    </source>
</evidence>
<evidence type="ECO:0000256" key="6">
    <source>
        <dbReference type="ARBA" id="ARBA00022989"/>
    </source>
</evidence>
<dbReference type="InterPro" id="IPR048634">
    <property type="entry name" value="SecD_SecF_C"/>
</dbReference>
<evidence type="ECO:0000313" key="15">
    <source>
        <dbReference type="Proteomes" id="UP000294902"/>
    </source>
</evidence>
<keyword evidence="4 9" id="KW-0812">Transmembrane</keyword>
<dbReference type="PANTHER" id="PTHR30081">
    <property type="entry name" value="PROTEIN-EXPORT MEMBRANE PROTEIN SEC"/>
    <property type="match status" value="1"/>
</dbReference>
<comment type="subunit">
    <text evidence="10">Forms a complex with SecD. Part of the essential Sec protein translocation apparatus which comprises SecA, SecYEG and auxiliary proteins SecDF. Other proteins may also be involved.</text>
</comment>
<feature type="transmembrane region" description="Helical" evidence="9">
    <location>
        <begin position="679"/>
        <end position="705"/>
    </location>
</feature>
<comment type="function">
    <text evidence="9">Part of the Sec protein translocase complex. Interacts with the SecYEG preprotein conducting channel. SecDF uses the proton motive force (PMF) to complete protein translocation after the ATP-dependent function of SecA.</text>
</comment>
<dbReference type="InterPro" id="IPR022646">
    <property type="entry name" value="SecD/SecF_CS"/>
</dbReference>
<evidence type="ECO:0000256" key="8">
    <source>
        <dbReference type="ARBA" id="ARBA00023136"/>
    </source>
</evidence>
<dbReference type="NCBIfam" id="TIGR01129">
    <property type="entry name" value="secD"/>
    <property type="match status" value="1"/>
</dbReference>
<feature type="transmembrane region" description="Helical" evidence="9">
    <location>
        <begin position="549"/>
        <end position="566"/>
    </location>
</feature>
<dbReference type="InterPro" id="IPR005665">
    <property type="entry name" value="SecF_bac"/>
</dbReference>
<dbReference type="Gene3D" id="3.30.70.3400">
    <property type="match status" value="1"/>
</dbReference>
<evidence type="ECO:0000256" key="1">
    <source>
        <dbReference type="ARBA" id="ARBA00004651"/>
    </source>
</evidence>
<dbReference type="AlphaFoldDB" id="A0A4V2V0K7"/>
<evidence type="ECO:0000256" key="5">
    <source>
        <dbReference type="ARBA" id="ARBA00022927"/>
    </source>
</evidence>
<dbReference type="InterPro" id="IPR054384">
    <property type="entry name" value="SecDF_P1_head"/>
</dbReference>
<feature type="domain" description="SecDF P1 head subdomain" evidence="13">
    <location>
        <begin position="122"/>
        <end position="222"/>
    </location>
</feature>
<dbReference type="GO" id="GO:0015450">
    <property type="term" value="F:protein-transporting ATPase activity"/>
    <property type="evidence" value="ECO:0007669"/>
    <property type="project" value="InterPro"/>
</dbReference>